<dbReference type="InterPro" id="IPR036910">
    <property type="entry name" value="HMG_box_dom_sf"/>
</dbReference>
<evidence type="ECO:0000313" key="6">
    <source>
        <dbReference type="EMBL" id="KAL3427805.1"/>
    </source>
</evidence>
<reference evidence="6 7" key="1">
    <citation type="submission" date="2024-06" db="EMBL/GenBank/DDBJ databases">
        <title>Complete genome of Phlyctema vagabunda strain 19-DSS-EL-015.</title>
        <authorList>
            <person name="Fiorenzani C."/>
        </authorList>
    </citation>
    <scope>NUCLEOTIDE SEQUENCE [LARGE SCALE GENOMIC DNA]</scope>
    <source>
        <strain evidence="6 7">19-DSS-EL-015</strain>
    </source>
</reference>
<evidence type="ECO:0000256" key="2">
    <source>
        <dbReference type="ARBA" id="ARBA00023242"/>
    </source>
</evidence>
<evidence type="ECO:0000259" key="5">
    <source>
        <dbReference type="PROSITE" id="PS50118"/>
    </source>
</evidence>
<accession>A0ABR4PX53</accession>
<dbReference type="Gene3D" id="1.10.30.10">
    <property type="entry name" value="High mobility group box domain"/>
    <property type="match status" value="1"/>
</dbReference>
<gene>
    <name evidence="6" type="ORF">PVAG01_01314</name>
</gene>
<dbReference type="PANTHER" id="PTHR45789">
    <property type="entry name" value="FI18025P1"/>
    <property type="match status" value="1"/>
</dbReference>
<feature type="DNA-binding region" description="HMG box" evidence="3">
    <location>
        <begin position="194"/>
        <end position="262"/>
    </location>
</feature>
<dbReference type="SUPFAM" id="SSF47095">
    <property type="entry name" value="HMG-box"/>
    <property type="match status" value="1"/>
</dbReference>
<dbReference type="Pfam" id="PF00505">
    <property type="entry name" value="HMG_box"/>
    <property type="match status" value="1"/>
</dbReference>
<dbReference type="InterPro" id="IPR009071">
    <property type="entry name" value="HMG_box_dom"/>
</dbReference>
<dbReference type="SMART" id="SM00398">
    <property type="entry name" value="HMG"/>
    <property type="match status" value="1"/>
</dbReference>
<dbReference type="Proteomes" id="UP001629113">
    <property type="component" value="Unassembled WGS sequence"/>
</dbReference>
<evidence type="ECO:0000256" key="1">
    <source>
        <dbReference type="ARBA" id="ARBA00023125"/>
    </source>
</evidence>
<dbReference type="CDD" id="cd01389">
    <property type="entry name" value="HMG-box_ROX1-like"/>
    <property type="match status" value="1"/>
</dbReference>
<dbReference type="EMBL" id="JBFCZG010000001">
    <property type="protein sequence ID" value="KAL3427805.1"/>
    <property type="molecule type" value="Genomic_DNA"/>
</dbReference>
<feature type="compositionally biased region" description="Low complexity" evidence="4">
    <location>
        <begin position="307"/>
        <end position="318"/>
    </location>
</feature>
<feature type="compositionally biased region" description="Acidic residues" evidence="4">
    <location>
        <begin position="284"/>
        <end position="295"/>
    </location>
</feature>
<name>A0ABR4PX53_9HELO</name>
<keyword evidence="7" id="KW-1185">Reference proteome</keyword>
<evidence type="ECO:0000256" key="4">
    <source>
        <dbReference type="SAM" id="MobiDB-lite"/>
    </source>
</evidence>
<organism evidence="6 7">
    <name type="scientific">Phlyctema vagabunda</name>
    <dbReference type="NCBI Taxonomy" id="108571"/>
    <lineage>
        <taxon>Eukaryota</taxon>
        <taxon>Fungi</taxon>
        <taxon>Dikarya</taxon>
        <taxon>Ascomycota</taxon>
        <taxon>Pezizomycotina</taxon>
        <taxon>Leotiomycetes</taxon>
        <taxon>Helotiales</taxon>
        <taxon>Dermateaceae</taxon>
        <taxon>Phlyctema</taxon>
    </lineage>
</organism>
<feature type="domain" description="HMG box" evidence="5">
    <location>
        <begin position="194"/>
        <end position="262"/>
    </location>
</feature>
<comment type="caution">
    <text evidence="6">The sequence shown here is derived from an EMBL/GenBank/DDBJ whole genome shotgun (WGS) entry which is preliminary data.</text>
</comment>
<feature type="compositionally biased region" description="Polar residues" evidence="4">
    <location>
        <begin position="77"/>
        <end position="93"/>
    </location>
</feature>
<feature type="region of interest" description="Disordered" evidence="4">
    <location>
        <begin position="1"/>
        <end position="148"/>
    </location>
</feature>
<protein>
    <submittedName>
        <fullName evidence="6">HMG box protein</fullName>
    </submittedName>
</protein>
<evidence type="ECO:0000313" key="7">
    <source>
        <dbReference type="Proteomes" id="UP001629113"/>
    </source>
</evidence>
<keyword evidence="1 3" id="KW-0238">DNA-binding</keyword>
<proteinExistence type="predicted"/>
<dbReference type="InterPro" id="IPR051356">
    <property type="entry name" value="SOX/SOX-like_TF"/>
</dbReference>
<dbReference type="PANTHER" id="PTHR45789:SF2">
    <property type="entry name" value="FI18025P1"/>
    <property type="match status" value="1"/>
</dbReference>
<keyword evidence="2 3" id="KW-0539">Nucleus</keyword>
<sequence length="514" mass="58116">MNSDLNSRVPREASPPQRQGDEYHDGLQQLALHNAHTPYPQDHYDDGFYHPATYGSPTPDYDQSAFGGFTPGYGDSVYNNSGYQSRTYTNTPATSPPTPKHTIRTRSGIEYKSSQGLKRSPAPTAGSRAPAPSRAKKSRKDKVKTESRVQLTAPLSIITAKWDHVPVVDIEAYVNRPAEERQREIQEGKNPGKVKRPMNSFMLYRKAYQMRTKEYCLQNNHQIVSQVCGESWPMEPDHVRAQYTNWARIESENHFAAHPGYKFTPSKPGAPNNREIKRKRSVEVEEESDLDDYDYQEGRTRKKQKATPVPQRQQQPTTAIYPTTESAYNYGRGNSVEPSPAPYGRSHYLTSNPGKQFPMQYDQEALQPGQYYQQETINHSDGQIQDVIMRKTGMSHVGLPGGNQYDFLSPPPADYSQYASMPMVDNQIDPALMGPDQTLFDGNYGTPEPPYFPDHQPGESLAIDPSTNFGGDGLLDDFGIQDQHMHMLRGHQEGWEINTLDAGQEFDKWMEETI</sequence>
<feature type="region of interest" description="Disordered" evidence="4">
    <location>
        <begin position="258"/>
        <end position="338"/>
    </location>
</feature>
<dbReference type="PROSITE" id="PS50118">
    <property type="entry name" value="HMG_BOX_2"/>
    <property type="match status" value="1"/>
</dbReference>
<evidence type="ECO:0000256" key="3">
    <source>
        <dbReference type="PROSITE-ProRule" id="PRU00267"/>
    </source>
</evidence>